<dbReference type="GO" id="GO:0043065">
    <property type="term" value="P:positive regulation of apoptotic process"/>
    <property type="evidence" value="ECO:0007669"/>
    <property type="project" value="TreeGrafter"/>
</dbReference>
<name>A0A4X2LKD8_VOMUR</name>
<comment type="caution">
    <text evidence="7">Lacks conserved residue(s) required for the propagation of feature annotation.</text>
</comment>
<dbReference type="SMART" id="SM00208">
    <property type="entry name" value="TNFR"/>
    <property type="match status" value="3"/>
</dbReference>
<sequence length="178" mass="20031">MDQYEGSFSFRLLTLLLLPMVMRKSESTLLSKQNYRASGESCDSEKEYWHEGHCCSYCPAGTHVYKHCVISHTLGICQECPLGEYAPKNGLETCRQCAQCREDQEMLMPCYKNINAKCQCKEGYYCEGPDCKVCQPCTKRCPEGKQILQRCNATTDILCGVPGTGKVMEVIRKQVPGS</sequence>
<keyword evidence="5" id="KW-0675">Receptor</keyword>
<evidence type="ECO:0000313" key="11">
    <source>
        <dbReference type="Proteomes" id="UP000314987"/>
    </source>
</evidence>
<comment type="subcellular location">
    <subcellularLocation>
        <location evidence="1">Membrane</location>
    </subcellularLocation>
</comment>
<evidence type="ECO:0000313" key="10">
    <source>
        <dbReference type="Ensembl" id="ENSVURP00010021362.1"/>
    </source>
</evidence>
<dbReference type="GO" id="GO:0005886">
    <property type="term" value="C:plasma membrane"/>
    <property type="evidence" value="ECO:0007669"/>
    <property type="project" value="TreeGrafter"/>
</dbReference>
<feature type="disulfide bond" evidence="7">
    <location>
        <begin position="97"/>
        <end position="110"/>
    </location>
</feature>
<feature type="disulfide bond" evidence="7">
    <location>
        <begin position="141"/>
        <end position="159"/>
    </location>
</feature>
<feature type="chain" id="PRO_5021272914" description="TNFR-Cys domain-containing protein" evidence="8">
    <location>
        <begin position="28"/>
        <end position="178"/>
    </location>
</feature>
<keyword evidence="3" id="KW-0472">Membrane</keyword>
<evidence type="ECO:0000259" key="9">
    <source>
        <dbReference type="PROSITE" id="PS50050"/>
    </source>
</evidence>
<evidence type="ECO:0000256" key="5">
    <source>
        <dbReference type="ARBA" id="ARBA00023170"/>
    </source>
</evidence>
<feature type="domain" description="TNFR-Cys" evidence="9">
    <location>
        <begin position="119"/>
        <end position="159"/>
    </location>
</feature>
<feature type="signal peptide" evidence="8">
    <location>
        <begin position="1"/>
        <end position="27"/>
    </location>
</feature>
<evidence type="ECO:0000256" key="3">
    <source>
        <dbReference type="ARBA" id="ARBA00023136"/>
    </source>
</evidence>
<evidence type="ECO:0000256" key="1">
    <source>
        <dbReference type="ARBA" id="ARBA00004370"/>
    </source>
</evidence>
<dbReference type="Gene3D" id="2.10.50.10">
    <property type="entry name" value="Tumor Necrosis Factor Receptor, subunit A, domain 2"/>
    <property type="match status" value="2"/>
</dbReference>
<evidence type="ECO:0000256" key="2">
    <source>
        <dbReference type="ARBA" id="ARBA00022737"/>
    </source>
</evidence>
<dbReference type="GO" id="GO:0036462">
    <property type="term" value="P:TRAIL-activated apoptotic signaling pathway"/>
    <property type="evidence" value="ECO:0007669"/>
    <property type="project" value="TreeGrafter"/>
</dbReference>
<proteinExistence type="predicted"/>
<keyword evidence="4 7" id="KW-1015">Disulfide bond</keyword>
<evidence type="ECO:0000256" key="7">
    <source>
        <dbReference type="PROSITE-ProRule" id="PRU00206"/>
    </source>
</evidence>
<gene>
    <name evidence="10" type="primary">LOC114045190</name>
</gene>
<protein>
    <recommendedName>
        <fullName evidence="9">TNFR-Cys domain-containing protein</fullName>
    </recommendedName>
</protein>
<dbReference type="Pfam" id="PF00020">
    <property type="entry name" value="TNFR_c6"/>
    <property type="match status" value="2"/>
</dbReference>
<reference evidence="10" key="3">
    <citation type="submission" date="2025-09" db="UniProtKB">
        <authorList>
            <consortium name="Ensembl"/>
        </authorList>
    </citation>
    <scope>IDENTIFICATION</scope>
</reference>
<organism evidence="10 11">
    <name type="scientific">Vombatus ursinus</name>
    <name type="common">Common wombat</name>
    <dbReference type="NCBI Taxonomy" id="29139"/>
    <lineage>
        <taxon>Eukaryota</taxon>
        <taxon>Metazoa</taxon>
        <taxon>Chordata</taxon>
        <taxon>Craniata</taxon>
        <taxon>Vertebrata</taxon>
        <taxon>Euteleostomi</taxon>
        <taxon>Mammalia</taxon>
        <taxon>Metatheria</taxon>
        <taxon>Diprotodontia</taxon>
        <taxon>Vombatidae</taxon>
        <taxon>Vombatus</taxon>
    </lineage>
</organism>
<dbReference type="SUPFAM" id="SSF57586">
    <property type="entry name" value="TNF receptor-like"/>
    <property type="match status" value="2"/>
</dbReference>
<accession>A0A4X2LKD8</accession>
<dbReference type="AlphaFoldDB" id="A0A4X2LKD8"/>
<dbReference type="Ensembl" id="ENSVURT00010024325.1">
    <property type="protein sequence ID" value="ENSVURP00010021362.1"/>
    <property type="gene ID" value="ENSVURG00010016351.1"/>
</dbReference>
<evidence type="ECO:0000256" key="8">
    <source>
        <dbReference type="SAM" id="SignalP"/>
    </source>
</evidence>
<dbReference type="InterPro" id="IPR052491">
    <property type="entry name" value="TNFRSF10"/>
</dbReference>
<dbReference type="GeneTree" id="ENSGT00930000151070"/>
<reference evidence="11" key="1">
    <citation type="submission" date="2018-12" db="EMBL/GenBank/DDBJ databases">
        <authorList>
            <person name="Yazar S."/>
        </authorList>
    </citation>
    <scope>NUCLEOTIDE SEQUENCE [LARGE SCALE GENOMIC DNA]</scope>
</reference>
<dbReference type="OMA" id="ICESASM"/>
<keyword evidence="8" id="KW-0732">Signal</keyword>
<keyword evidence="11" id="KW-1185">Reference proteome</keyword>
<feature type="domain" description="TNFR-Cys" evidence="9">
    <location>
        <begin position="79"/>
        <end position="118"/>
    </location>
</feature>
<dbReference type="PANTHER" id="PTHR46330:SF16">
    <property type="entry name" value="TUMOR NECROSIS FACTOR RECEPTOR SUPERFAMILY MEMBER 22"/>
    <property type="match status" value="1"/>
</dbReference>
<dbReference type="PANTHER" id="PTHR46330">
    <property type="entry name" value="TUMOR NECROSIS FACTOR RECEPTOR SUPERFAMILY MEMBER 10B"/>
    <property type="match status" value="1"/>
</dbReference>
<dbReference type="PROSITE" id="PS50050">
    <property type="entry name" value="TNFR_NGFR_2"/>
    <property type="match status" value="2"/>
</dbReference>
<feature type="disulfide bond" evidence="7">
    <location>
        <begin position="100"/>
        <end position="118"/>
    </location>
</feature>
<dbReference type="InterPro" id="IPR001368">
    <property type="entry name" value="TNFR/NGFR_Cys_rich_reg"/>
</dbReference>
<evidence type="ECO:0000256" key="6">
    <source>
        <dbReference type="ARBA" id="ARBA00023180"/>
    </source>
</evidence>
<evidence type="ECO:0000256" key="4">
    <source>
        <dbReference type="ARBA" id="ARBA00023157"/>
    </source>
</evidence>
<feature type="repeat" description="TNFR-Cys" evidence="7">
    <location>
        <begin position="119"/>
        <end position="159"/>
    </location>
</feature>
<keyword evidence="2" id="KW-0677">Repeat</keyword>
<reference evidence="10" key="2">
    <citation type="submission" date="2025-08" db="UniProtKB">
        <authorList>
            <consortium name="Ensembl"/>
        </authorList>
    </citation>
    <scope>IDENTIFICATION</scope>
</reference>
<keyword evidence="6" id="KW-0325">Glycoprotein</keyword>
<dbReference type="Proteomes" id="UP000314987">
    <property type="component" value="Unassembled WGS sequence"/>
</dbReference>
<dbReference type="STRING" id="29139.ENSVURP00010021362"/>
<dbReference type="GO" id="GO:0009986">
    <property type="term" value="C:cell surface"/>
    <property type="evidence" value="ECO:0007669"/>
    <property type="project" value="TreeGrafter"/>
</dbReference>
<feature type="repeat" description="TNFR-Cys" evidence="7">
    <location>
        <begin position="79"/>
        <end position="118"/>
    </location>
</feature>